<evidence type="ECO:0000313" key="4">
    <source>
        <dbReference type="EMBL" id="KAL3398916.1"/>
    </source>
</evidence>
<keyword evidence="1" id="KW-0863">Zinc-finger</keyword>
<feature type="compositionally biased region" description="Basic and acidic residues" evidence="2">
    <location>
        <begin position="209"/>
        <end position="226"/>
    </location>
</feature>
<dbReference type="AlphaFoldDB" id="A0ABD2X0T1"/>
<dbReference type="SUPFAM" id="SSF57756">
    <property type="entry name" value="Retrovirus zinc finger-like domains"/>
    <property type="match status" value="1"/>
</dbReference>
<feature type="region of interest" description="Disordered" evidence="2">
    <location>
        <begin position="209"/>
        <end position="245"/>
    </location>
</feature>
<name>A0ABD2X0T1_9HYME</name>
<evidence type="ECO:0000256" key="2">
    <source>
        <dbReference type="SAM" id="MobiDB-lite"/>
    </source>
</evidence>
<sequence length="394" mass="44169">MTTVTAVESYTRCVTRYQHQQRITRLQQKTVVEKENKVKKGTKKGKNVRDIKVKNLRVRGGIIVTTHPNTRLATQGRKIKRSYTGKRRPEKLTCARESNDSVETHRNQLTYDQPSDVPQVFPLTPVIVEYVPLRQPKAALARALPNLSESATMCASAPPSTTTPPPLVITTMTPCASAPFPTTTPTPLVITTMTPEKQWEEAMKKLKENTKKEMDLDKVRDEREKPVSQQRDVASGREGEAVQQPDAVDEPLPMPAVVLPAVLPAAPAVALPVAPEAVIPAPAPADLARKTLLEEARAKQQVRIEREHLDLICFRCQERGHVQKYCTRNRVGRYCFRCSADGYDTMSCPYCAKYQKRAVENAPGDVVPSLLDLDFSHLTFIEDEEGRKRLVNKR</sequence>
<dbReference type="GO" id="GO:0008270">
    <property type="term" value="F:zinc ion binding"/>
    <property type="evidence" value="ECO:0007669"/>
    <property type="project" value="UniProtKB-KW"/>
</dbReference>
<comment type="caution">
    <text evidence="4">The sequence shown here is derived from an EMBL/GenBank/DDBJ whole genome shotgun (WGS) entry which is preliminary data.</text>
</comment>
<dbReference type="InterPro" id="IPR001878">
    <property type="entry name" value="Znf_CCHC"/>
</dbReference>
<proteinExistence type="predicted"/>
<protein>
    <recommendedName>
        <fullName evidence="3">CCHC-type domain-containing protein</fullName>
    </recommendedName>
</protein>
<accession>A0ABD2X0T1</accession>
<evidence type="ECO:0000256" key="1">
    <source>
        <dbReference type="PROSITE-ProRule" id="PRU00047"/>
    </source>
</evidence>
<keyword evidence="1" id="KW-0862">Zinc</keyword>
<evidence type="ECO:0000259" key="3">
    <source>
        <dbReference type="PROSITE" id="PS50158"/>
    </source>
</evidence>
<evidence type="ECO:0000313" key="5">
    <source>
        <dbReference type="Proteomes" id="UP001627154"/>
    </source>
</evidence>
<dbReference type="InterPro" id="IPR036875">
    <property type="entry name" value="Znf_CCHC_sf"/>
</dbReference>
<dbReference type="EMBL" id="JBJJXI010000059">
    <property type="protein sequence ID" value="KAL3398916.1"/>
    <property type="molecule type" value="Genomic_DNA"/>
</dbReference>
<reference evidence="4 5" key="1">
    <citation type="journal article" date="2024" name="bioRxiv">
        <title>A reference genome for Trichogramma kaykai: A tiny desert-dwelling parasitoid wasp with competing sex-ratio distorters.</title>
        <authorList>
            <person name="Culotta J."/>
            <person name="Lindsey A.R."/>
        </authorList>
    </citation>
    <scope>NUCLEOTIDE SEQUENCE [LARGE SCALE GENOMIC DNA]</scope>
    <source>
        <strain evidence="4 5">KSX58</strain>
    </source>
</reference>
<gene>
    <name evidence="4" type="ORF">TKK_008009</name>
</gene>
<feature type="domain" description="CCHC-type" evidence="3">
    <location>
        <begin position="313"/>
        <end position="328"/>
    </location>
</feature>
<organism evidence="4 5">
    <name type="scientific">Trichogramma kaykai</name>
    <dbReference type="NCBI Taxonomy" id="54128"/>
    <lineage>
        <taxon>Eukaryota</taxon>
        <taxon>Metazoa</taxon>
        <taxon>Ecdysozoa</taxon>
        <taxon>Arthropoda</taxon>
        <taxon>Hexapoda</taxon>
        <taxon>Insecta</taxon>
        <taxon>Pterygota</taxon>
        <taxon>Neoptera</taxon>
        <taxon>Endopterygota</taxon>
        <taxon>Hymenoptera</taxon>
        <taxon>Apocrita</taxon>
        <taxon>Proctotrupomorpha</taxon>
        <taxon>Chalcidoidea</taxon>
        <taxon>Trichogrammatidae</taxon>
        <taxon>Trichogramma</taxon>
    </lineage>
</organism>
<keyword evidence="5" id="KW-1185">Reference proteome</keyword>
<dbReference type="Proteomes" id="UP001627154">
    <property type="component" value="Unassembled WGS sequence"/>
</dbReference>
<dbReference type="PROSITE" id="PS50158">
    <property type="entry name" value="ZF_CCHC"/>
    <property type="match status" value="1"/>
</dbReference>
<dbReference type="Gene3D" id="4.10.60.10">
    <property type="entry name" value="Zinc finger, CCHC-type"/>
    <property type="match status" value="1"/>
</dbReference>
<keyword evidence="1" id="KW-0479">Metal-binding</keyword>